<evidence type="ECO:0000256" key="5">
    <source>
        <dbReference type="ARBA" id="ARBA00022801"/>
    </source>
</evidence>
<dbReference type="SUPFAM" id="SSF52540">
    <property type="entry name" value="P-loop containing nucleoside triphosphate hydrolases"/>
    <property type="match status" value="1"/>
</dbReference>
<feature type="domain" description="Tr-type G" evidence="9">
    <location>
        <begin position="29"/>
        <end position="237"/>
    </location>
</feature>
<dbReference type="InterPro" id="IPR050543">
    <property type="entry name" value="eIF2G"/>
</dbReference>
<dbReference type="Gene3D" id="2.40.30.10">
    <property type="entry name" value="Translation factors"/>
    <property type="match status" value="2"/>
</dbReference>
<dbReference type="FunFam" id="3.40.50.300:FF:000065">
    <property type="entry name" value="Eukaryotic translation initiation factor 2 subunit gamma"/>
    <property type="match status" value="1"/>
</dbReference>
<gene>
    <name evidence="10" type="ORF">NDN08_007316</name>
</gene>
<keyword evidence="5" id="KW-0378">Hydrolase</keyword>
<dbReference type="InterPro" id="IPR044128">
    <property type="entry name" value="eIF2g_GTP-bd"/>
</dbReference>
<evidence type="ECO:0000259" key="9">
    <source>
        <dbReference type="PROSITE" id="PS51722"/>
    </source>
</evidence>
<dbReference type="GO" id="GO:0000049">
    <property type="term" value="F:tRNA binding"/>
    <property type="evidence" value="ECO:0007669"/>
    <property type="project" value="InterPro"/>
</dbReference>
<sequence length="475" mass="51727">MEDGLAVQDLSKLEIDKLTPLTAEVISRQATINCGTIGHVAHGKSTLVKALSGVDTAKFKRERERNNTIELGYANAKLYKCSKTDCPRPACYRAYSSDKEDHPLCEVPGCDSSMNLLRHISFVDCPGHDILMATMLNGVAVMDAALMLISGNEPCPQPQTSEHLAAIDVMQLENIIIIQNKIDLVNEQTAENQYKDILEFVQGTIAEGSPVIPISAQLKYNVDVVVEYLIKKVPIPMRDFESPARMTVIRSFDVNKPGEEVEGLKGGVAGGSITRGVIRVGQTIEFRPGVWGTSQKGEVICQPIVTTVQSMHAEKNRLQYAIPGGLIGVGTLIDPSLTRANRLSGQILGAVGTLPAVYVELSVNYFLLRRLIGVKSEGEDGPAKVQKLVKHEFLNLNVGSSVAGGSVLYAKKGRARLALKTPVCTEIGEKIAMSRRIGQSWRLIGWGEITEGVEVTLRTPAHGHDDEHEDEELEN</sequence>
<dbReference type="Pfam" id="PF00009">
    <property type="entry name" value="GTP_EFTU"/>
    <property type="match status" value="1"/>
</dbReference>
<dbReference type="GO" id="GO:0005829">
    <property type="term" value="C:cytosol"/>
    <property type="evidence" value="ECO:0007669"/>
    <property type="project" value="TreeGrafter"/>
</dbReference>
<evidence type="ECO:0000256" key="4">
    <source>
        <dbReference type="ARBA" id="ARBA00022741"/>
    </source>
</evidence>
<dbReference type="Pfam" id="PF03144">
    <property type="entry name" value="GTP_EFTU_D2"/>
    <property type="match status" value="1"/>
</dbReference>
<dbReference type="PANTHER" id="PTHR42854:SF3">
    <property type="entry name" value="EUKARYOTIC TRANSLATION INITIATION FACTOR 2 SUBUNIT 3-RELATED"/>
    <property type="match status" value="1"/>
</dbReference>
<comment type="catalytic activity">
    <reaction evidence="8">
        <text>GTP + H2O = GDP + phosphate + H(+)</text>
        <dbReference type="Rhea" id="RHEA:19669"/>
        <dbReference type="ChEBI" id="CHEBI:15377"/>
        <dbReference type="ChEBI" id="CHEBI:15378"/>
        <dbReference type="ChEBI" id="CHEBI:37565"/>
        <dbReference type="ChEBI" id="CHEBI:43474"/>
        <dbReference type="ChEBI" id="CHEBI:58189"/>
        <dbReference type="EC" id="3.6.5.3"/>
    </reaction>
</comment>
<comment type="similarity">
    <text evidence="1">Belongs to the TRAFAC class translation factor GTPase superfamily. Classic translation factor GTPase family. EF-Tu/EF-1A subfamily.</text>
</comment>
<comment type="caution">
    <text evidence="10">The sequence shown here is derived from an EMBL/GenBank/DDBJ whole genome shotgun (WGS) entry which is preliminary data.</text>
</comment>
<dbReference type="CDD" id="cd03688">
    <property type="entry name" value="eIF2_gamma_II"/>
    <property type="match status" value="1"/>
</dbReference>
<dbReference type="InterPro" id="IPR009001">
    <property type="entry name" value="Transl_elong_EF1A/Init_IF2_C"/>
</dbReference>
<keyword evidence="4" id="KW-0547">Nucleotide-binding</keyword>
<dbReference type="EMBL" id="JAMWBK010000011">
    <property type="protein sequence ID" value="KAJ8901470.1"/>
    <property type="molecule type" value="Genomic_DNA"/>
</dbReference>
<dbReference type="GO" id="GO:0003743">
    <property type="term" value="F:translation initiation factor activity"/>
    <property type="evidence" value="ECO:0007669"/>
    <property type="project" value="UniProtKB-KW"/>
</dbReference>
<reference evidence="10 11" key="1">
    <citation type="journal article" date="2023" name="Nat. Commun.">
        <title>Origin of minicircular mitochondrial genomes in red algae.</title>
        <authorList>
            <person name="Lee Y."/>
            <person name="Cho C.H."/>
            <person name="Lee Y.M."/>
            <person name="Park S.I."/>
            <person name="Yang J.H."/>
            <person name="West J.A."/>
            <person name="Bhattacharya D."/>
            <person name="Yoon H.S."/>
        </authorList>
    </citation>
    <scope>NUCLEOTIDE SEQUENCE [LARGE SCALE GENOMIC DNA]</scope>
    <source>
        <strain evidence="10 11">CCMP1338</strain>
        <tissue evidence="10">Whole cell</tissue>
    </source>
</reference>
<dbReference type="InterPro" id="IPR044127">
    <property type="entry name" value="eIF2g_dom_2"/>
</dbReference>
<dbReference type="CDD" id="cd01888">
    <property type="entry name" value="eIF2_gamma"/>
    <property type="match status" value="1"/>
</dbReference>
<dbReference type="InterPro" id="IPR015256">
    <property type="entry name" value="eIF2g_C"/>
</dbReference>
<dbReference type="InterPro" id="IPR004161">
    <property type="entry name" value="EFTu-like_2"/>
</dbReference>
<dbReference type="Gene3D" id="3.40.50.300">
    <property type="entry name" value="P-loop containing nucleotide triphosphate hydrolases"/>
    <property type="match status" value="1"/>
</dbReference>
<dbReference type="PROSITE" id="PS51722">
    <property type="entry name" value="G_TR_2"/>
    <property type="match status" value="1"/>
</dbReference>
<dbReference type="PRINTS" id="PR00315">
    <property type="entry name" value="ELONGATNFCT"/>
</dbReference>
<dbReference type="InterPro" id="IPR000795">
    <property type="entry name" value="T_Tr_GTP-bd_dom"/>
</dbReference>
<evidence type="ECO:0000313" key="11">
    <source>
        <dbReference type="Proteomes" id="UP001157974"/>
    </source>
</evidence>
<evidence type="ECO:0000256" key="6">
    <source>
        <dbReference type="ARBA" id="ARBA00022917"/>
    </source>
</evidence>
<dbReference type="GO" id="GO:0001731">
    <property type="term" value="P:formation of translation preinitiation complex"/>
    <property type="evidence" value="ECO:0007669"/>
    <property type="project" value="TreeGrafter"/>
</dbReference>
<dbReference type="SUPFAM" id="SSF50465">
    <property type="entry name" value="EF-Tu/eEF-1alpha/eIF2-gamma C-terminal domain"/>
    <property type="match status" value="1"/>
</dbReference>
<dbReference type="CDD" id="cd15490">
    <property type="entry name" value="eIF2_gamma_III"/>
    <property type="match status" value="1"/>
</dbReference>
<dbReference type="PANTHER" id="PTHR42854">
    <property type="entry name" value="EUKARYOTIC TRANSLATION INITIATION FACTOR 2 SUBUNIT 3 FAMILY MEMBER"/>
    <property type="match status" value="1"/>
</dbReference>
<evidence type="ECO:0000256" key="2">
    <source>
        <dbReference type="ARBA" id="ARBA00011986"/>
    </source>
</evidence>
<accession>A0AAV8UG52</accession>
<keyword evidence="6" id="KW-0648">Protein biosynthesis</keyword>
<evidence type="ECO:0000313" key="10">
    <source>
        <dbReference type="EMBL" id="KAJ8901470.1"/>
    </source>
</evidence>
<dbReference type="Proteomes" id="UP001157974">
    <property type="component" value="Unassembled WGS sequence"/>
</dbReference>
<proteinExistence type="inferred from homology"/>
<dbReference type="SUPFAM" id="SSF50447">
    <property type="entry name" value="Translation proteins"/>
    <property type="match status" value="1"/>
</dbReference>
<dbReference type="EC" id="3.6.5.3" evidence="2"/>
<protein>
    <recommendedName>
        <fullName evidence="2">protein-synthesizing GTPase</fullName>
        <ecNumber evidence="2">3.6.5.3</ecNumber>
    </recommendedName>
</protein>
<keyword evidence="11" id="KW-1185">Reference proteome</keyword>
<evidence type="ECO:0000256" key="7">
    <source>
        <dbReference type="ARBA" id="ARBA00023134"/>
    </source>
</evidence>
<dbReference type="AlphaFoldDB" id="A0AAV8UG52"/>
<organism evidence="10 11">
    <name type="scientific">Rhodosorus marinus</name>
    <dbReference type="NCBI Taxonomy" id="101924"/>
    <lineage>
        <taxon>Eukaryota</taxon>
        <taxon>Rhodophyta</taxon>
        <taxon>Stylonematophyceae</taxon>
        <taxon>Stylonematales</taxon>
        <taxon>Stylonemataceae</taxon>
        <taxon>Rhodosorus</taxon>
    </lineage>
</organism>
<name>A0AAV8UG52_9RHOD</name>
<dbReference type="GO" id="GO:0005525">
    <property type="term" value="F:GTP binding"/>
    <property type="evidence" value="ECO:0007669"/>
    <property type="project" value="UniProtKB-KW"/>
</dbReference>
<evidence type="ECO:0000256" key="3">
    <source>
        <dbReference type="ARBA" id="ARBA00022540"/>
    </source>
</evidence>
<evidence type="ECO:0000256" key="8">
    <source>
        <dbReference type="ARBA" id="ARBA00048107"/>
    </source>
</evidence>
<evidence type="ECO:0000256" key="1">
    <source>
        <dbReference type="ARBA" id="ARBA00007249"/>
    </source>
</evidence>
<dbReference type="Pfam" id="PF09173">
    <property type="entry name" value="eIF2_C"/>
    <property type="match status" value="1"/>
</dbReference>
<dbReference type="NCBIfam" id="NF003077">
    <property type="entry name" value="PRK04000.1"/>
    <property type="match status" value="1"/>
</dbReference>
<dbReference type="InterPro" id="IPR009000">
    <property type="entry name" value="Transl_B-barrel_sf"/>
</dbReference>
<dbReference type="GO" id="GO:0005850">
    <property type="term" value="C:eukaryotic translation initiation factor 2 complex"/>
    <property type="evidence" value="ECO:0007669"/>
    <property type="project" value="TreeGrafter"/>
</dbReference>
<dbReference type="GO" id="GO:0003924">
    <property type="term" value="F:GTPase activity"/>
    <property type="evidence" value="ECO:0007669"/>
    <property type="project" value="InterPro"/>
</dbReference>
<dbReference type="FunFam" id="2.40.30.10:FF:000009">
    <property type="entry name" value="Eukaryotic translation initiation factor 2 subunit gamma"/>
    <property type="match status" value="1"/>
</dbReference>
<keyword evidence="7" id="KW-0342">GTP-binding</keyword>
<keyword evidence="3" id="KW-0396">Initiation factor</keyword>
<dbReference type="InterPro" id="IPR027417">
    <property type="entry name" value="P-loop_NTPase"/>
</dbReference>
<dbReference type="FunFam" id="2.40.30.10:FF:000075">
    <property type="entry name" value="Translation initiation factor 2 subunit gamma"/>
    <property type="match status" value="1"/>
</dbReference>